<gene>
    <name evidence="2" type="ORF">CLNEO_03760</name>
    <name evidence="3" type="ORF">CLNEO_05050</name>
</gene>
<evidence type="ECO:0000313" key="3">
    <source>
        <dbReference type="EMBL" id="KXL54399.1"/>
    </source>
</evidence>
<reference evidence="2 4" key="1">
    <citation type="submission" date="2016-01" db="EMBL/GenBank/DDBJ databases">
        <title>Genome sequence of Clostridium neopropionicum X4, DSM-3847.</title>
        <authorList>
            <person name="Poehlein A."/>
            <person name="Beck M.H."/>
            <person name="Bengelsdorf F.R."/>
            <person name="Daniel R."/>
            <person name="Duerre P."/>
        </authorList>
    </citation>
    <scope>NUCLEOTIDE SEQUENCE [LARGE SCALE GENOMIC DNA]</scope>
    <source>
        <strain evidence="2 4">DSM-3847</strain>
    </source>
</reference>
<keyword evidence="1" id="KW-0472">Membrane</keyword>
<dbReference type="RefSeq" id="WP_157723452.1">
    <property type="nucleotide sequence ID" value="NZ_LRVM01000001.1"/>
</dbReference>
<evidence type="ECO:0000313" key="2">
    <source>
        <dbReference type="EMBL" id="KXL54274.1"/>
    </source>
</evidence>
<dbReference type="OrthoDB" id="9919407at2"/>
<keyword evidence="1" id="KW-1133">Transmembrane helix</keyword>
<dbReference type="EMBL" id="LRVM01000001">
    <property type="protein sequence ID" value="KXL54399.1"/>
    <property type="molecule type" value="Genomic_DNA"/>
</dbReference>
<dbReference type="EMBL" id="LRVM01000001">
    <property type="protein sequence ID" value="KXL54274.1"/>
    <property type="molecule type" value="Genomic_DNA"/>
</dbReference>
<protein>
    <submittedName>
        <fullName evidence="2">Uncharacterized protein</fullName>
    </submittedName>
</protein>
<dbReference type="Proteomes" id="UP000070539">
    <property type="component" value="Unassembled WGS sequence"/>
</dbReference>
<dbReference type="STRING" id="36847.CLNEO_03760"/>
<proteinExistence type="predicted"/>
<evidence type="ECO:0000256" key="1">
    <source>
        <dbReference type="SAM" id="Phobius"/>
    </source>
</evidence>
<comment type="caution">
    <text evidence="2">The sequence shown here is derived from an EMBL/GenBank/DDBJ whole genome shotgun (WGS) entry which is preliminary data.</text>
</comment>
<name>A0A136WII9_9FIRM</name>
<organism evidence="2 4">
    <name type="scientific">Anaerotignum neopropionicum</name>
    <dbReference type="NCBI Taxonomy" id="36847"/>
    <lineage>
        <taxon>Bacteria</taxon>
        <taxon>Bacillati</taxon>
        <taxon>Bacillota</taxon>
        <taxon>Clostridia</taxon>
        <taxon>Lachnospirales</taxon>
        <taxon>Anaerotignaceae</taxon>
        <taxon>Anaerotignum</taxon>
    </lineage>
</organism>
<feature type="transmembrane region" description="Helical" evidence="1">
    <location>
        <begin position="31"/>
        <end position="51"/>
    </location>
</feature>
<dbReference type="AlphaFoldDB" id="A0A136WII9"/>
<sequence>MEPNKKKHFRVIVKNIHETPANGIYLTNVEAAKFCVFGGIVFFILTIFAVFPRKK</sequence>
<keyword evidence="1" id="KW-0812">Transmembrane</keyword>
<keyword evidence="4" id="KW-1185">Reference proteome</keyword>
<evidence type="ECO:0000313" key="4">
    <source>
        <dbReference type="Proteomes" id="UP000070539"/>
    </source>
</evidence>
<accession>A0A136WII9</accession>